<evidence type="ECO:0000313" key="2">
    <source>
        <dbReference type="EMBL" id="ETO02430.1"/>
    </source>
</evidence>
<feature type="transmembrane region" description="Helical" evidence="1">
    <location>
        <begin position="261"/>
        <end position="283"/>
    </location>
</feature>
<dbReference type="Proteomes" id="UP000023152">
    <property type="component" value="Unassembled WGS sequence"/>
</dbReference>
<keyword evidence="3" id="KW-1185">Reference proteome</keyword>
<keyword evidence="1" id="KW-0812">Transmembrane</keyword>
<keyword evidence="1" id="KW-0472">Membrane</keyword>
<keyword evidence="1" id="KW-1133">Transmembrane helix</keyword>
<accession>X6LNZ4</accession>
<feature type="non-terminal residue" evidence="2">
    <location>
        <position position="1"/>
    </location>
</feature>
<feature type="transmembrane region" description="Helical" evidence="1">
    <location>
        <begin position="12"/>
        <end position="36"/>
    </location>
</feature>
<protein>
    <submittedName>
        <fullName evidence="2">Uncharacterized protein</fullName>
    </submittedName>
</protein>
<evidence type="ECO:0000256" key="1">
    <source>
        <dbReference type="SAM" id="Phobius"/>
    </source>
</evidence>
<organism evidence="2 3">
    <name type="scientific">Reticulomyxa filosa</name>
    <dbReference type="NCBI Taxonomy" id="46433"/>
    <lineage>
        <taxon>Eukaryota</taxon>
        <taxon>Sar</taxon>
        <taxon>Rhizaria</taxon>
        <taxon>Retaria</taxon>
        <taxon>Foraminifera</taxon>
        <taxon>Monothalamids</taxon>
        <taxon>Reticulomyxidae</taxon>
        <taxon>Reticulomyxa</taxon>
    </lineage>
</organism>
<comment type="caution">
    <text evidence="2">The sequence shown here is derived from an EMBL/GenBank/DDBJ whole genome shotgun (WGS) entry which is preliminary data.</text>
</comment>
<dbReference type="EMBL" id="ASPP01035797">
    <property type="protein sequence ID" value="ETO02430.1"/>
    <property type="molecule type" value="Genomic_DNA"/>
</dbReference>
<feature type="transmembrane region" description="Helical" evidence="1">
    <location>
        <begin position="125"/>
        <end position="143"/>
    </location>
</feature>
<evidence type="ECO:0000313" key="3">
    <source>
        <dbReference type="Proteomes" id="UP000023152"/>
    </source>
</evidence>
<gene>
    <name evidence="2" type="ORF">RFI_35006</name>
</gene>
<feature type="transmembrane region" description="Helical" evidence="1">
    <location>
        <begin position="295"/>
        <end position="314"/>
    </location>
</feature>
<sequence>SSARTERLLRWNAYVVVTLRNVVCILVPLVVAVVFYNNCGRQWVNYWSLCTDENAQDIVVEYQWHAYIHEDRINGQISTTTEGLTSFHSSLPLLYWSDICKSGFYQSFQSGECIRELIEKWCNVMILKMLLNALMPWVHVWFVNHVWFKFKLLCLLGIQKIYCLRWIITDNSDNLDNTNNTNPLSSPLSSSSPPPSSPPPRPKVLNVEYCSLVSNLELTLLIGLFCPLIIPLCILALLSNHKKCTYVQRHGWVLSVNSPPFPFLFLGLAFISQQIIWILLLIGNDSMFASAKACSYLLCGGFLFIDLAFVCMYISHMPQFAHKFITSRRTRSFSQPLLADSEHITPL</sequence>
<dbReference type="AlphaFoldDB" id="X6LNZ4"/>
<feature type="transmembrane region" description="Helical" evidence="1">
    <location>
        <begin position="218"/>
        <end position="240"/>
    </location>
</feature>
<reference evidence="2 3" key="1">
    <citation type="journal article" date="2013" name="Curr. Biol.">
        <title>The Genome of the Foraminiferan Reticulomyxa filosa.</title>
        <authorList>
            <person name="Glockner G."/>
            <person name="Hulsmann N."/>
            <person name="Schleicher M."/>
            <person name="Noegel A.A."/>
            <person name="Eichinger L."/>
            <person name="Gallinger C."/>
            <person name="Pawlowski J."/>
            <person name="Sierra R."/>
            <person name="Euteneuer U."/>
            <person name="Pillet L."/>
            <person name="Moustafa A."/>
            <person name="Platzer M."/>
            <person name="Groth M."/>
            <person name="Szafranski K."/>
            <person name="Schliwa M."/>
        </authorList>
    </citation>
    <scope>NUCLEOTIDE SEQUENCE [LARGE SCALE GENOMIC DNA]</scope>
</reference>
<name>X6LNZ4_RETFI</name>
<proteinExistence type="predicted"/>